<reference evidence="1 2" key="1">
    <citation type="submission" date="2009-01" db="EMBL/GenBank/DDBJ databases">
        <authorList>
            <person name="Fulton L."/>
            <person name="Clifton S."/>
            <person name="Chinwalla A.T."/>
            <person name="Mitreva M."/>
            <person name="Sodergren E."/>
            <person name="Weinstock G."/>
            <person name="Clifton S."/>
            <person name="Dooling D.J."/>
            <person name="Fulton B."/>
            <person name="Minx P."/>
            <person name="Pepin K.H."/>
            <person name="Johnson M."/>
            <person name="Bhonagiri V."/>
            <person name="Nash W.E."/>
            <person name="Mardis E.R."/>
            <person name="Wilson R.K."/>
        </authorList>
    </citation>
    <scope>NUCLEOTIDE SEQUENCE [LARGE SCALE GENOMIC DNA]</scope>
    <source>
        <strain evidence="1 2">ATCC 23834</strain>
    </source>
</reference>
<dbReference type="AlphaFoldDB" id="C0DTH7"/>
<dbReference type="EMBL" id="ACEA01000014">
    <property type="protein sequence ID" value="EEG24655.1"/>
    <property type="molecule type" value="Genomic_DNA"/>
</dbReference>
<proteinExistence type="predicted"/>
<protein>
    <submittedName>
        <fullName evidence="1">Uncharacterized protein</fullName>
    </submittedName>
</protein>
<comment type="caution">
    <text evidence="1">The sequence shown here is derived from an EMBL/GenBank/DDBJ whole genome shotgun (WGS) entry which is preliminary data.</text>
</comment>
<name>C0DTH7_EIKCO</name>
<evidence type="ECO:0000313" key="1">
    <source>
        <dbReference type="EMBL" id="EEG24655.1"/>
    </source>
</evidence>
<sequence>MRYFMKKFSDIMTKNEFRFPDFFFFNKELNYNKFLFFDFPLFSDKEFANEFSNILILNNYLELNIFTSVSDSPVVNVDVANNNLTDIGKIIYEKEINLTGVVIIPHNLSWCAAQYYPVDWGVFAFNTHNKKAKSLFDSLDKDWFVTIYQLQKSLNDKSSPLYEEFGEEGIEAILNNYA</sequence>
<organism evidence="1 2">
    <name type="scientific">Eikenella corrodens ATCC 23834</name>
    <dbReference type="NCBI Taxonomy" id="546274"/>
    <lineage>
        <taxon>Bacteria</taxon>
        <taxon>Pseudomonadati</taxon>
        <taxon>Pseudomonadota</taxon>
        <taxon>Betaproteobacteria</taxon>
        <taxon>Neisseriales</taxon>
        <taxon>Neisseriaceae</taxon>
        <taxon>Eikenella</taxon>
    </lineage>
</organism>
<dbReference type="HOGENOM" id="CLU_1560538_0_0_4"/>
<evidence type="ECO:0000313" key="2">
    <source>
        <dbReference type="Proteomes" id="UP000005837"/>
    </source>
</evidence>
<gene>
    <name evidence="1" type="ORF">EIKCOROL_00655</name>
</gene>
<dbReference type="Proteomes" id="UP000005837">
    <property type="component" value="Unassembled WGS sequence"/>
</dbReference>
<dbReference type="eggNOG" id="ENOG502ZEN0">
    <property type="taxonomic scope" value="Bacteria"/>
</dbReference>
<accession>C0DTH7</accession>